<sequence length="57" mass="5716">MAVTGDKNEIVTAPFLSDDICAGVSGETLSTTSASLSTSPLTIEAPVLLKSSSVACE</sequence>
<dbReference type="EMBL" id="CAEUNI010000068">
    <property type="protein sequence ID" value="CAB4371929.1"/>
    <property type="molecule type" value="Genomic_DNA"/>
</dbReference>
<reference evidence="1" key="1">
    <citation type="submission" date="2020-05" db="EMBL/GenBank/DDBJ databases">
        <authorList>
            <person name="Chiriac C."/>
            <person name="Salcher M."/>
            <person name="Ghai R."/>
            <person name="Kavagutti S V."/>
        </authorList>
    </citation>
    <scope>NUCLEOTIDE SEQUENCE</scope>
</reference>
<organism evidence="1">
    <name type="scientific">freshwater metagenome</name>
    <dbReference type="NCBI Taxonomy" id="449393"/>
    <lineage>
        <taxon>unclassified sequences</taxon>
        <taxon>metagenomes</taxon>
        <taxon>ecological metagenomes</taxon>
    </lineage>
</organism>
<evidence type="ECO:0000313" key="1">
    <source>
        <dbReference type="EMBL" id="CAB4371929.1"/>
    </source>
</evidence>
<name>A0A6J6ANT3_9ZZZZ</name>
<proteinExistence type="predicted"/>
<accession>A0A6J6ANT3</accession>
<dbReference type="AlphaFoldDB" id="A0A6J6ANT3"/>
<gene>
    <name evidence="1" type="ORF">UFOPK4182_00695</name>
</gene>
<protein>
    <submittedName>
        <fullName evidence="1">Unannotated protein</fullName>
    </submittedName>
</protein>